<dbReference type="Gene3D" id="3.30.70.580">
    <property type="entry name" value="Pseudouridine synthase I, catalytic domain, N-terminal subdomain"/>
    <property type="match status" value="1"/>
</dbReference>
<dbReference type="GO" id="GO:1990481">
    <property type="term" value="P:mRNA pseudouridine synthesis"/>
    <property type="evidence" value="ECO:0007669"/>
    <property type="project" value="TreeGrafter"/>
</dbReference>
<evidence type="ECO:0000259" key="5">
    <source>
        <dbReference type="Pfam" id="PF01416"/>
    </source>
</evidence>
<dbReference type="eggNOG" id="KOG2554">
    <property type="taxonomic scope" value="Eukaryota"/>
</dbReference>
<dbReference type="GO" id="GO:0005634">
    <property type="term" value="C:nucleus"/>
    <property type="evidence" value="ECO:0007669"/>
    <property type="project" value="TreeGrafter"/>
</dbReference>
<name>G3BDS2_CANTC</name>
<sequence length="415" mass="48295">MSTPKGYEGWSKQQLIDKLRELEATNEDEPKVEKTNTKKKTKKFDFSKYHTRFVAIRFAYLGWNYNGLAFQFEDTPLPTVEEQILKALATAKLVKDAEPGCCDFSRCGRTDKGVSAMNQVISLRVRSDFSPEDQQLQSNDDKEIPYIFILNSILPPDIRVTAISLRPPPKFDARFSCEYRHYRYLIAKEGLDLDLLQAAAAKYKGSHDFRNFCKIDGSKQITNYRREIYHSQIIPWDDEFVMLDLKGSAFLWHQVRYMVAVILSIGQGHEQMSLIDNLFDVEKYPSKPNYELANDVPLILYDCVYPEMEWLVPSDFKRSFFKNSREYAKLNGQVLDYQLKAQVNKIMKQTVVKDEDKLVYSSDSGVINVGDGRGRNFKTYVPVLEREFGETFEAVNERHKDKRKRRKLEQVESIE</sequence>
<evidence type="ECO:0000313" key="7">
    <source>
        <dbReference type="Proteomes" id="UP000000707"/>
    </source>
</evidence>
<reference evidence="6 7" key="1">
    <citation type="journal article" date="2011" name="Proc. Natl. Acad. Sci. U.S.A.">
        <title>Comparative genomics of xylose-fermenting fungi for enhanced biofuel production.</title>
        <authorList>
            <person name="Wohlbach D.J."/>
            <person name="Kuo A."/>
            <person name="Sato T.K."/>
            <person name="Potts K.M."/>
            <person name="Salamov A.A."/>
            <person name="LaButti K.M."/>
            <person name="Sun H."/>
            <person name="Clum A."/>
            <person name="Pangilinan J.L."/>
            <person name="Lindquist E.A."/>
            <person name="Lucas S."/>
            <person name="Lapidus A."/>
            <person name="Jin M."/>
            <person name="Gunawan C."/>
            <person name="Balan V."/>
            <person name="Dale B.E."/>
            <person name="Jeffries T.W."/>
            <person name="Zinkel R."/>
            <person name="Barry K.W."/>
            <person name="Grigoriev I.V."/>
            <person name="Gasch A.P."/>
        </authorList>
    </citation>
    <scope>NUCLEOTIDE SEQUENCE [LARGE SCALE GENOMIC DNA]</scope>
    <source>
        <strain evidence="7">ATCC 10573 / BCRC 21748 / CBS 615 / JCM 9827 / NBRC 10315 / NRRL Y-1498 / VKM Y-70</strain>
    </source>
</reference>
<gene>
    <name evidence="6" type="ORF">CANTEDRAFT_127546</name>
</gene>
<dbReference type="GO" id="GO:0005737">
    <property type="term" value="C:cytoplasm"/>
    <property type="evidence" value="ECO:0007669"/>
    <property type="project" value="TreeGrafter"/>
</dbReference>
<dbReference type="GO" id="GO:0160147">
    <property type="term" value="F:tRNA pseudouridine(38-40) synthase activity"/>
    <property type="evidence" value="ECO:0007669"/>
    <property type="project" value="UniProtKB-EC"/>
</dbReference>
<evidence type="ECO:0000256" key="1">
    <source>
        <dbReference type="ARBA" id="ARBA00009375"/>
    </source>
</evidence>
<dbReference type="HOGENOM" id="CLU_014673_2_0_1"/>
<keyword evidence="3 4" id="KW-0413">Isomerase</keyword>
<organism evidence="7">
    <name type="scientific">Candida tenuis (strain ATCC 10573 / BCRC 21748 / CBS 615 / JCM 9827 / NBRC 10315 / NRRL Y-1498 / VKM Y-70)</name>
    <name type="common">Yeast</name>
    <name type="synonym">Yamadazyma tenuis</name>
    <dbReference type="NCBI Taxonomy" id="590646"/>
    <lineage>
        <taxon>Eukaryota</taxon>
        <taxon>Fungi</taxon>
        <taxon>Dikarya</taxon>
        <taxon>Ascomycota</taxon>
        <taxon>Saccharomycotina</taxon>
        <taxon>Pichiomycetes</taxon>
        <taxon>Debaryomycetaceae</taxon>
        <taxon>Yamadazyma</taxon>
    </lineage>
</organism>
<accession>G3BDS2</accession>
<comment type="catalytic activity">
    <reaction evidence="4">
        <text>uridine(38/39/40) in tRNA = pseudouridine(38/39/40) in tRNA</text>
        <dbReference type="Rhea" id="RHEA:22376"/>
        <dbReference type="Rhea" id="RHEA-COMP:10085"/>
        <dbReference type="Rhea" id="RHEA-COMP:10087"/>
        <dbReference type="ChEBI" id="CHEBI:65314"/>
        <dbReference type="ChEBI" id="CHEBI:65315"/>
        <dbReference type="EC" id="5.4.99.12"/>
    </reaction>
</comment>
<dbReference type="Proteomes" id="UP000000707">
    <property type="component" value="Unassembled WGS sequence"/>
</dbReference>
<feature type="domain" description="Pseudouridine synthase I TruA alpha/beta" evidence="5">
    <location>
        <begin position="199"/>
        <end position="306"/>
    </location>
</feature>
<dbReference type="SUPFAM" id="SSF55120">
    <property type="entry name" value="Pseudouridine synthase"/>
    <property type="match status" value="1"/>
</dbReference>
<dbReference type="GO" id="GO:0031119">
    <property type="term" value="P:tRNA pseudouridine synthesis"/>
    <property type="evidence" value="ECO:0007669"/>
    <property type="project" value="TreeGrafter"/>
</dbReference>
<dbReference type="InterPro" id="IPR020103">
    <property type="entry name" value="PsdUridine_synth_cat_dom_sf"/>
</dbReference>
<dbReference type="AlphaFoldDB" id="G3BDS2"/>
<comment type="similarity">
    <text evidence="1 4">Belongs to the tRNA pseudouridine synthase TruA family.</text>
</comment>
<evidence type="ECO:0000256" key="3">
    <source>
        <dbReference type="ARBA" id="ARBA00023235"/>
    </source>
</evidence>
<dbReference type="InterPro" id="IPR020094">
    <property type="entry name" value="TruA/RsuA/RluB/E/F_N"/>
</dbReference>
<dbReference type="OrthoDB" id="25767at2759"/>
<evidence type="ECO:0000256" key="4">
    <source>
        <dbReference type="RuleBase" id="RU003792"/>
    </source>
</evidence>
<dbReference type="Pfam" id="PF01416">
    <property type="entry name" value="PseudoU_synth_1"/>
    <property type="match status" value="1"/>
</dbReference>
<dbReference type="PANTHER" id="PTHR11142:SF5">
    <property type="entry name" value="TRNA PSEUDOURIDINE(38_39) SYNTHASE"/>
    <property type="match status" value="1"/>
</dbReference>
<evidence type="ECO:0000256" key="2">
    <source>
        <dbReference type="ARBA" id="ARBA00022694"/>
    </source>
</evidence>
<dbReference type="GO" id="GO:0003723">
    <property type="term" value="F:RNA binding"/>
    <property type="evidence" value="ECO:0007669"/>
    <property type="project" value="InterPro"/>
</dbReference>
<dbReference type="Gene3D" id="3.30.70.660">
    <property type="entry name" value="Pseudouridine synthase I, catalytic domain, C-terminal subdomain"/>
    <property type="match status" value="1"/>
</dbReference>
<keyword evidence="2 4" id="KW-0819">tRNA processing</keyword>
<dbReference type="FunFam" id="3.30.70.580:FF:000020">
    <property type="entry name" value="tRNA pseudouridine synthase"/>
    <property type="match status" value="1"/>
</dbReference>
<dbReference type="EMBL" id="GL996528">
    <property type="protein sequence ID" value="EGV60366.1"/>
    <property type="molecule type" value="Genomic_DNA"/>
</dbReference>
<dbReference type="HAMAP" id="MF_00171">
    <property type="entry name" value="TruA"/>
    <property type="match status" value="1"/>
</dbReference>
<dbReference type="InterPro" id="IPR001406">
    <property type="entry name" value="PsdUridine_synth_TruA"/>
</dbReference>
<dbReference type="NCBIfam" id="TIGR00071">
    <property type="entry name" value="hisT_truA"/>
    <property type="match status" value="1"/>
</dbReference>
<keyword evidence="7" id="KW-1185">Reference proteome</keyword>
<dbReference type="InterPro" id="IPR020095">
    <property type="entry name" value="PsdUridine_synth_TruA_C"/>
</dbReference>
<dbReference type="GeneID" id="18249246"/>
<dbReference type="STRING" id="590646.G3BDS2"/>
<dbReference type="KEGG" id="cten:18249246"/>
<dbReference type="PANTHER" id="PTHR11142">
    <property type="entry name" value="PSEUDOURIDYLATE SYNTHASE"/>
    <property type="match status" value="1"/>
</dbReference>
<proteinExistence type="inferred from homology"/>
<protein>
    <recommendedName>
        <fullName evidence="4">tRNA pseudouridine synthase</fullName>
        <ecNumber evidence="4">5.4.99.12</ecNumber>
    </recommendedName>
</protein>
<dbReference type="InterPro" id="IPR020097">
    <property type="entry name" value="PsdUridine_synth_TruA_a/b_dom"/>
</dbReference>
<dbReference type="EC" id="5.4.99.12" evidence="4"/>
<evidence type="ECO:0000313" key="6">
    <source>
        <dbReference type="EMBL" id="EGV60366.1"/>
    </source>
</evidence>